<feature type="compositionally biased region" description="Basic and acidic residues" evidence="1">
    <location>
        <begin position="14"/>
        <end position="24"/>
    </location>
</feature>
<evidence type="ECO:0000256" key="2">
    <source>
        <dbReference type="SAM" id="Phobius"/>
    </source>
</evidence>
<protein>
    <submittedName>
        <fullName evidence="3">Uncharacterized protein</fullName>
    </submittedName>
</protein>
<dbReference type="GeneID" id="85310491"/>
<dbReference type="RefSeq" id="XP_060285835.1">
    <property type="nucleotide sequence ID" value="XM_060427304.1"/>
</dbReference>
<evidence type="ECO:0000313" key="3">
    <source>
        <dbReference type="EMBL" id="KAK1769622.1"/>
    </source>
</evidence>
<keyword evidence="2" id="KW-0472">Membrane</keyword>
<reference evidence="3" key="1">
    <citation type="submission" date="2023-06" db="EMBL/GenBank/DDBJ databases">
        <title>Genome-scale phylogeny and comparative genomics of the fungal order Sordariales.</title>
        <authorList>
            <consortium name="Lawrence Berkeley National Laboratory"/>
            <person name="Hensen N."/>
            <person name="Bonometti L."/>
            <person name="Westerberg I."/>
            <person name="Brannstrom I.O."/>
            <person name="Guillou S."/>
            <person name="Cros-Aarteil S."/>
            <person name="Calhoun S."/>
            <person name="Haridas S."/>
            <person name="Kuo A."/>
            <person name="Mondo S."/>
            <person name="Pangilinan J."/>
            <person name="Riley R."/>
            <person name="Labutti K."/>
            <person name="Andreopoulos B."/>
            <person name="Lipzen A."/>
            <person name="Chen C."/>
            <person name="Yanf M."/>
            <person name="Daum C."/>
            <person name="Ng V."/>
            <person name="Clum A."/>
            <person name="Steindorff A."/>
            <person name="Ohm R."/>
            <person name="Martin F."/>
            <person name="Silar P."/>
            <person name="Natvig D."/>
            <person name="Lalanne C."/>
            <person name="Gautier V."/>
            <person name="Ament-Velasquez S.L."/>
            <person name="Kruys A."/>
            <person name="Hutchinson M.I."/>
            <person name="Powell A.J."/>
            <person name="Barry K."/>
            <person name="Miller A.N."/>
            <person name="Grigoriev I.V."/>
            <person name="Debuchy R."/>
            <person name="Gladieux P."/>
            <person name="Thoren M.H."/>
            <person name="Johannesson H."/>
        </authorList>
    </citation>
    <scope>NUCLEOTIDE SEQUENCE</scope>
    <source>
        <strain evidence="3">8032-3</strain>
    </source>
</reference>
<evidence type="ECO:0000256" key="1">
    <source>
        <dbReference type="SAM" id="MobiDB-lite"/>
    </source>
</evidence>
<keyword evidence="2" id="KW-1133">Transmembrane helix</keyword>
<dbReference type="EMBL" id="MU839002">
    <property type="protein sequence ID" value="KAK1769622.1"/>
    <property type="molecule type" value="Genomic_DNA"/>
</dbReference>
<dbReference type="PANTHER" id="PTHR37849:SF1">
    <property type="entry name" value="YALI0E11605P"/>
    <property type="match status" value="1"/>
</dbReference>
<proteinExistence type="predicted"/>
<feature type="transmembrane region" description="Helical" evidence="2">
    <location>
        <begin position="88"/>
        <end position="106"/>
    </location>
</feature>
<feature type="region of interest" description="Disordered" evidence="1">
    <location>
        <begin position="1"/>
        <end position="24"/>
    </location>
</feature>
<dbReference type="Proteomes" id="UP001244011">
    <property type="component" value="Unassembled WGS sequence"/>
</dbReference>
<name>A0AAJ0C514_9PEZI</name>
<gene>
    <name evidence="3" type="ORF">QBC33DRAFT_531390</name>
</gene>
<organism evidence="3 4">
    <name type="scientific">Phialemonium atrogriseum</name>
    <dbReference type="NCBI Taxonomy" id="1093897"/>
    <lineage>
        <taxon>Eukaryota</taxon>
        <taxon>Fungi</taxon>
        <taxon>Dikarya</taxon>
        <taxon>Ascomycota</taxon>
        <taxon>Pezizomycotina</taxon>
        <taxon>Sordariomycetes</taxon>
        <taxon>Sordariomycetidae</taxon>
        <taxon>Cephalothecales</taxon>
        <taxon>Cephalothecaceae</taxon>
        <taxon>Phialemonium</taxon>
    </lineage>
</organism>
<dbReference type="AlphaFoldDB" id="A0AAJ0C514"/>
<comment type="caution">
    <text evidence="3">The sequence shown here is derived from an EMBL/GenBank/DDBJ whole genome shotgun (WGS) entry which is preliminary data.</text>
</comment>
<keyword evidence="4" id="KW-1185">Reference proteome</keyword>
<sequence>MFGQNQQHIAVVRDPPRQLTRQDKTIPRQTTAVAMASRILSSGARALTSGMPAVRMTRNFQTSARRLDAVAASPLPARKPVGAFRGGLFGFFMGSTLAGGGVYYYILQEYKMSNELLTEDIYALQGAVERVSKYLTALEEKVDSLERKKK</sequence>
<dbReference type="PANTHER" id="PTHR37849">
    <property type="entry name" value="YALI0E11605P"/>
    <property type="match status" value="1"/>
</dbReference>
<accession>A0AAJ0C514</accession>
<evidence type="ECO:0000313" key="4">
    <source>
        <dbReference type="Proteomes" id="UP001244011"/>
    </source>
</evidence>
<keyword evidence="2" id="KW-0812">Transmembrane</keyword>